<evidence type="ECO:0000313" key="2">
    <source>
        <dbReference type="EMBL" id="SLM28771.1"/>
    </source>
</evidence>
<evidence type="ECO:0008006" key="4">
    <source>
        <dbReference type="Google" id="ProtNLM"/>
    </source>
</evidence>
<organism evidence="2 3">
    <name type="scientific">Desulfamplus magnetovallimortis</name>
    <dbReference type="NCBI Taxonomy" id="1246637"/>
    <lineage>
        <taxon>Bacteria</taxon>
        <taxon>Pseudomonadati</taxon>
        <taxon>Thermodesulfobacteriota</taxon>
        <taxon>Desulfobacteria</taxon>
        <taxon>Desulfobacterales</taxon>
        <taxon>Desulfobacteraceae</taxon>
        <taxon>Desulfamplus</taxon>
    </lineage>
</organism>
<dbReference type="STRING" id="1246637.MTBBW1_1530005"/>
<accession>A0A1W1H8H8</accession>
<dbReference type="SUPFAM" id="SSF49899">
    <property type="entry name" value="Concanavalin A-like lectins/glucanases"/>
    <property type="match status" value="1"/>
</dbReference>
<dbReference type="PANTHER" id="PTHR47635">
    <property type="entry name" value="CUB DOMAIN-CONTAINING PROTEIN"/>
    <property type="match status" value="1"/>
</dbReference>
<keyword evidence="1" id="KW-0732">Signal</keyword>
<feature type="chain" id="PRO_5012076980" description="LamG-like jellyroll fold domain-containing protein" evidence="1">
    <location>
        <begin position="27"/>
        <end position="353"/>
    </location>
</feature>
<dbReference type="InterPro" id="IPR013320">
    <property type="entry name" value="ConA-like_dom_sf"/>
</dbReference>
<protein>
    <recommendedName>
        <fullName evidence="4">LamG-like jellyroll fold domain-containing protein</fullName>
    </recommendedName>
</protein>
<proteinExistence type="predicted"/>
<keyword evidence="3" id="KW-1185">Reference proteome</keyword>
<dbReference type="RefSeq" id="WP_080805235.1">
    <property type="nucleotide sequence ID" value="NZ_LT828550.1"/>
</dbReference>
<dbReference type="Proteomes" id="UP000191931">
    <property type="component" value="Unassembled WGS sequence"/>
</dbReference>
<dbReference type="Gene3D" id="2.60.120.200">
    <property type="match status" value="1"/>
</dbReference>
<sequence>MGKFKITFLTVITGLLLLFFSSLAQADLKDGLVAYYPFNGNANDESGNGNHGVVNGANLTEDRFGNAKSAYSFDTNNYIKIDNSSIFQFGDNALTLCAWFKAPEGSSYRCILGKQASSGGYGGFVLRVNEDGKFQFFASYCGSSRCGSLPEHSAFSPIRIDDELFHHAVGVRLATGELKLYIDGEYVGSSLLEIPNLDINNTNPLFIGTQNIHHDYSYKGIVDEVRIYNRALSESEIQELYREGELTDDRYEEGYEAGKQYCINNPEACGISVSGGCNQSDLDAEYQSGYNAGCSACSNGASTPVTLSPGLDMHIPVLQYETLLGTMNLWADFEFAGESSGDLIWKLSDFGQE</sequence>
<reference evidence="2 3" key="1">
    <citation type="submission" date="2017-03" db="EMBL/GenBank/DDBJ databases">
        <authorList>
            <person name="Afonso C.L."/>
            <person name="Miller P.J."/>
            <person name="Scott M.A."/>
            <person name="Spackman E."/>
            <person name="Goraichik I."/>
            <person name="Dimitrov K.M."/>
            <person name="Suarez D.L."/>
            <person name="Swayne D.E."/>
        </authorList>
    </citation>
    <scope>NUCLEOTIDE SEQUENCE [LARGE SCALE GENOMIC DNA]</scope>
    <source>
        <strain evidence="2">PRJEB14757</strain>
    </source>
</reference>
<dbReference type="EMBL" id="FWEV01000061">
    <property type="protein sequence ID" value="SLM28771.1"/>
    <property type="molecule type" value="Genomic_DNA"/>
</dbReference>
<dbReference type="PANTHER" id="PTHR47635:SF2">
    <property type="entry name" value="LAMG-LIKE JELLYROLL FOLD DOMAIN-CONTAINING PROTEIN"/>
    <property type="match status" value="1"/>
</dbReference>
<gene>
    <name evidence="2" type="ORF">MTBBW1_1530005</name>
</gene>
<evidence type="ECO:0000313" key="3">
    <source>
        <dbReference type="Proteomes" id="UP000191931"/>
    </source>
</evidence>
<dbReference type="AlphaFoldDB" id="A0A1W1H8H8"/>
<name>A0A1W1H8H8_9BACT</name>
<feature type="signal peptide" evidence="1">
    <location>
        <begin position="1"/>
        <end position="26"/>
    </location>
</feature>
<dbReference type="OrthoDB" id="5430002at2"/>
<dbReference type="Pfam" id="PF13385">
    <property type="entry name" value="Laminin_G_3"/>
    <property type="match status" value="1"/>
</dbReference>
<evidence type="ECO:0000256" key="1">
    <source>
        <dbReference type="SAM" id="SignalP"/>
    </source>
</evidence>